<dbReference type="InterPro" id="IPR036291">
    <property type="entry name" value="NAD(P)-bd_dom_sf"/>
</dbReference>
<keyword evidence="1" id="KW-0812">Transmembrane</keyword>
<dbReference type="OrthoDB" id="419598at2759"/>
<reference evidence="2 3" key="1">
    <citation type="journal article" date="2019" name="Sci. Rep.">
        <title>Comparative genomics of chytrid fungi reveal insights into the obligate biotrophic and pathogenic lifestyle of Synchytrium endobioticum.</title>
        <authorList>
            <person name="van de Vossenberg B.T.L.H."/>
            <person name="Warris S."/>
            <person name="Nguyen H.D.T."/>
            <person name="van Gent-Pelzer M.P.E."/>
            <person name="Joly D.L."/>
            <person name="van de Geest H.C."/>
            <person name="Bonants P.J.M."/>
            <person name="Smith D.S."/>
            <person name="Levesque C.A."/>
            <person name="van der Lee T.A.J."/>
        </authorList>
    </citation>
    <scope>NUCLEOTIDE SEQUENCE [LARGE SCALE GENOMIC DNA]</scope>
    <source>
        <strain evidence="2 3">CBS 675.73</strain>
    </source>
</reference>
<accession>A0A507DM87</accession>
<evidence type="ECO:0000313" key="3">
    <source>
        <dbReference type="Proteomes" id="UP000320333"/>
    </source>
</evidence>
<protein>
    <submittedName>
        <fullName evidence="2">Uncharacterized protein</fullName>
    </submittedName>
</protein>
<dbReference type="AlphaFoldDB" id="A0A507DM87"/>
<feature type="transmembrane region" description="Helical" evidence="1">
    <location>
        <begin position="79"/>
        <end position="96"/>
    </location>
</feature>
<proteinExistence type="predicted"/>
<organism evidence="2 3">
    <name type="scientific">Chytriomyces confervae</name>
    <dbReference type="NCBI Taxonomy" id="246404"/>
    <lineage>
        <taxon>Eukaryota</taxon>
        <taxon>Fungi</taxon>
        <taxon>Fungi incertae sedis</taxon>
        <taxon>Chytridiomycota</taxon>
        <taxon>Chytridiomycota incertae sedis</taxon>
        <taxon>Chytridiomycetes</taxon>
        <taxon>Chytridiales</taxon>
        <taxon>Chytriomycetaceae</taxon>
        <taxon>Chytriomyces</taxon>
    </lineage>
</organism>
<dbReference type="EMBL" id="QEAP01001013">
    <property type="protein sequence ID" value="TPX52703.1"/>
    <property type="molecule type" value="Genomic_DNA"/>
</dbReference>
<name>A0A507DM87_9FUNG</name>
<comment type="caution">
    <text evidence="2">The sequence shown here is derived from an EMBL/GenBank/DDBJ whole genome shotgun (WGS) entry which is preliminary data.</text>
</comment>
<keyword evidence="1" id="KW-1133">Transmembrane helix</keyword>
<evidence type="ECO:0000313" key="2">
    <source>
        <dbReference type="EMBL" id="TPX52703.1"/>
    </source>
</evidence>
<keyword evidence="3" id="KW-1185">Reference proteome</keyword>
<sequence length="162" mass="18741">MELLGGAFLVRYKQKEIAYFGSSTHKMDFTTYKNTADYTAAVCMDTGRTPKCLHIAGSQTSPKELQEIASSVTGVRHRLVWMMVPYWLLLVIIWVLKVMIPYDEEDVTPIWQKFQYAYCFKFIQPETLDNSRYKNITWTQPAEVILEAHVEADGYGPDKKDK</sequence>
<gene>
    <name evidence="2" type="ORF">CcCBS67573_g09823</name>
</gene>
<keyword evidence="1" id="KW-0472">Membrane</keyword>
<evidence type="ECO:0000256" key="1">
    <source>
        <dbReference type="SAM" id="Phobius"/>
    </source>
</evidence>
<dbReference type="STRING" id="246404.A0A507DM87"/>
<dbReference type="SUPFAM" id="SSF51735">
    <property type="entry name" value="NAD(P)-binding Rossmann-fold domains"/>
    <property type="match status" value="1"/>
</dbReference>
<dbReference type="Proteomes" id="UP000320333">
    <property type="component" value="Unassembled WGS sequence"/>
</dbReference>